<evidence type="ECO:0000313" key="12">
    <source>
        <dbReference type="Proteomes" id="UP000275225"/>
    </source>
</evidence>
<dbReference type="GO" id="GO:0003677">
    <property type="term" value="F:DNA binding"/>
    <property type="evidence" value="ECO:0007669"/>
    <property type="project" value="UniProtKB-KW"/>
</dbReference>
<dbReference type="PANTHER" id="PTHR43133:SF8">
    <property type="entry name" value="RNA POLYMERASE SIGMA FACTOR HI_1459-RELATED"/>
    <property type="match status" value="1"/>
</dbReference>
<dbReference type="SUPFAM" id="SSF88946">
    <property type="entry name" value="Sigma2 domain of RNA polymerase sigma factors"/>
    <property type="match status" value="1"/>
</dbReference>
<evidence type="ECO:0000259" key="8">
    <source>
        <dbReference type="Pfam" id="PF04542"/>
    </source>
</evidence>
<dbReference type="InterPro" id="IPR039425">
    <property type="entry name" value="RNA_pol_sigma-70-like"/>
</dbReference>
<organism evidence="11 12">
    <name type="scientific">Aeromicrobium camelliae</name>
    <dbReference type="NCBI Taxonomy" id="1538144"/>
    <lineage>
        <taxon>Bacteria</taxon>
        <taxon>Bacillati</taxon>
        <taxon>Actinomycetota</taxon>
        <taxon>Actinomycetes</taxon>
        <taxon>Propionibacteriales</taxon>
        <taxon>Nocardioidaceae</taxon>
        <taxon>Aeromicrobium</taxon>
    </lineage>
</organism>
<dbReference type="InterPro" id="IPR036388">
    <property type="entry name" value="WH-like_DNA-bd_sf"/>
</dbReference>
<feature type="domain" description="RNA polymerase sigma-70 region 2" evidence="8">
    <location>
        <begin position="32"/>
        <end position="98"/>
    </location>
</feature>
<sequence length="536" mass="57816">MTEPWGLRDGLVEDRDLVEALRAGDAGAMEALYRRHGPSMRRLAYALDPDRGDDLVAEAFSRVFDTIRAGRGPLDNVAGYLATTVRHLHVDQSRARRRELPVSDRPWLLDDATEVELLDPIDLERAGQALSALPERWREVLWYLEVEGRKPAEVALRLGMPAPRVSALAYRAREGLRRSYLDRHLTAAATRTCRWTRERLSSFVRGGLSDAAQDRVRRHLDSCNACLLEHGSLVEVNTRLGIWFWPLAVTGFTVLRPELWPKGLVAADAVGGAPGRTPRRAPRAKRVLTKRSHLMIGVGAVIAVIVVAAVTALAPTVPIEADAAPPGAEGLDEAPPRGSEPSWPELTGDDLAAASPRSEPDATAPELASRPVRTAQPPVERAAPAGRASAQSPQPRPTAPAPGGGNEPEPRPGVIRTLAFESATLRSSAPGSSEWRLTLSPTGTYTGHLEPVTLAVSFRMDQLTVFTTLASTSWRCDAQSPPYQFVEMACHTTWVPGQPIEPLSAHLSSLESGKAPRGVARLSPVGVPGATSSAAF</sequence>
<feature type="region of interest" description="Disordered" evidence="6">
    <location>
        <begin position="320"/>
        <end position="413"/>
    </location>
</feature>
<dbReference type="Gene3D" id="1.10.1740.10">
    <property type="match status" value="1"/>
</dbReference>
<dbReference type="AlphaFoldDB" id="A0A3N6ZM90"/>
<keyword evidence="5" id="KW-0804">Transcription</keyword>
<dbReference type="Gene3D" id="1.10.10.10">
    <property type="entry name" value="Winged helix-like DNA-binding domain superfamily/Winged helix DNA-binding domain"/>
    <property type="match status" value="1"/>
</dbReference>
<keyword evidence="12" id="KW-1185">Reference proteome</keyword>
<feature type="domain" description="Putative zinc-finger" evidence="10">
    <location>
        <begin position="193"/>
        <end position="226"/>
    </location>
</feature>
<evidence type="ECO:0000259" key="9">
    <source>
        <dbReference type="Pfam" id="PF08281"/>
    </source>
</evidence>
<evidence type="ECO:0000256" key="1">
    <source>
        <dbReference type="ARBA" id="ARBA00010641"/>
    </source>
</evidence>
<keyword evidence="3" id="KW-0731">Sigma factor</keyword>
<dbReference type="GO" id="GO:0006352">
    <property type="term" value="P:DNA-templated transcription initiation"/>
    <property type="evidence" value="ECO:0007669"/>
    <property type="project" value="InterPro"/>
</dbReference>
<dbReference type="InterPro" id="IPR013324">
    <property type="entry name" value="RNA_pol_sigma_r3/r4-like"/>
</dbReference>
<reference evidence="11 12" key="1">
    <citation type="submission" date="2018-11" db="EMBL/GenBank/DDBJ databases">
        <authorList>
            <person name="Li F."/>
        </authorList>
    </citation>
    <scope>NUCLEOTIDE SEQUENCE [LARGE SCALE GENOMIC DNA]</scope>
    <source>
        <strain evidence="11 12">YS17T</strain>
    </source>
</reference>
<dbReference type="InterPro" id="IPR027383">
    <property type="entry name" value="Znf_put"/>
</dbReference>
<evidence type="ECO:0000256" key="3">
    <source>
        <dbReference type="ARBA" id="ARBA00023082"/>
    </source>
</evidence>
<dbReference type="InterPro" id="IPR007627">
    <property type="entry name" value="RNA_pol_sigma70_r2"/>
</dbReference>
<evidence type="ECO:0000259" key="10">
    <source>
        <dbReference type="Pfam" id="PF13490"/>
    </source>
</evidence>
<feature type="transmembrane region" description="Helical" evidence="7">
    <location>
        <begin position="293"/>
        <end position="314"/>
    </location>
</feature>
<dbReference type="Pfam" id="PF13490">
    <property type="entry name" value="zf-HC2"/>
    <property type="match status" value="1"/>
</dbReference>
<dbReference type="InterPro" id="IPR013249">
    <property type="entry name" value="RNA_pol_sigma70_r4_t2"/>
</dbReference>
<dbReference type="NCBIfam" id="TIGR02937">
    <property type="entry name" value="sigma70-ECF"/>
    <property type="match status" value="1"/>
</dbReference>
<keyword evidence="2" id="KW-0805">Transcription regulation</keyword>
<evidence type="ECO:0000256" key="7">
    <source>
        <dbReference type="SAM" id="Phobius"/>
    </source>
</evidence>
<name>A0A3N6ZM90_9ACTN</name>
<dbReference type="EMBL" id="RQJX01000008">
    <property type="protein sequence ID" value="RQN08157.1"/>
    <property type="molecule type" value="Genomic_DNA"/>
</dbReference>
<keyword evidence="4" id="KW-0238">DNA-binding</keyword>
<dbReference type="InterPro" id="IPR014284">
    <property type="entry name" value="RNA_pol_sigma-70_dom"/>
</dbReference>
<evidence type="ECO:0000256" key="4">
    <source>
        <dbReference type="ARBA" id="ARBA00023125"/>
    </source>
</evidence>
<proteinExistence type="inferred from homology"/>
<evidence type="ECO:0000256" key="5">
    <source>
        <dbReference type="ARBA" id="ARBA00023163"/>
    </source>
</evidence>
<protein>
    <submittedName>
        <fullName evidence="11">Sigma-70 family RNA polymerase sigma factor</fullName>
    </submittedName>
</protein>
<comment type="caution">
    <text evidence="11">The sequence shown here is derived from an EMBL/GenBank/DDBJ whole genome shotgun (WGS) entry which is preliminary data.</text>
</comment>
<keyword evidence="7" id="KW-0472">Membrane</keyword>
<feature type="domain" description="RNA polymerase sigma factor 70 region 4 type 2" evidence="9">
    <location>
        <begin position="125"/>
        <end position="174"/>
    </location>
</feature>
<evidence type="ECO:0000256" key="6">
    <source>
        <dbReference type="SAM" id="MobiDB-lite"/>
    </source>
</evidence>
<dbReference type="GO" id="GO:0016987">
    <property type="term" value="F:sigma factor activity"/>
    <property type="evidence" value="ECO:0007669"/>
    <property type="project" value="UniProtKB-KW"/>
</dbReference>
<dbReference type="Pfam" id="PF04542">
    <property type="entry name" value="Sigma70_r2"/>
    <property type="match status" value="1"/>
</dbReference>
<dbReference type="SUPFAM" id="SSF88659">
    <property type="entry name" value="Sigma3 and sigma4 domains of RNA polymerase sigma factors"/>
    <property type="match status" value="1"/>
</dbReference>
<accession>A0A3N6ZM90</accession>
<gene>
    <name evidence="11" type="ORF">EHW97_07515</name>
</gene>
<dbReference type="Proteomes" id="UP000275225">
    <property type="component" value="Unassembled WGS sequence"/>
</dbReference>
<dbReference type="PANTHER" id="PTHR43133">
    <property type="entry name" value="RNA POLYMERASE ECF-TYPE SIGMA FACTO"/>
    <property type="match status" value="1"/>
</dbReference>
<keyword evidence="7" id="KW-1133">Transmembrane helix</keyword>
<dbReference type="OrthoDB" id="4990598at2"/>
<keyword evidence="7" id="KW-0812">Transmembrane</keyword>
<comment type="similarity">
    <text evidence="1">Belongs to the sigma-70 factor family. ECF subfamily.</text>
</comment>
<dbReference type="InterPro" id="IPR013325">
    <property type="entry name" value="RNA_pol_sigma_r2"/>
</dbReference>
<evidence type="ECO:0000256" key="2">
    <source>
        <dbReference type="ARBA" id="ARBA00023015"/>
    </source>
</evidence>
<dbReference type="RefSeq" id="WP_124236553.1">
    <property type="nucleotide sequence ID" value="NZ_JBHUFI010000006.1"/>
</dbReference>
<dbReference type="Pfam" id="PF08281">
    <property type="entry name" value="Sigma70_r4_2"/>
    <property type="match status" value="1"/>
</dbReference>
<evidence type="ECO:0000313" key="11">
    <source>
        <dbReference type="EMBL" id="RQN08157.1"/>
    </source>
</evidence>